<comment type="caution">
    <text evidence="1">The sequence shown here is derived from an EMBL/GenBank/DDBJ whole genome shotgun (WGS) entry which is preliminary data.</text>
</comment>
<evidence type="ECO:0000313" key="1">
    <source>
        <dbReference type="EMBL" id="EEX21936.1"/>
    </source>
</evidence>
<protein>
    <recommendedName>
        <fullName evidence="3">Calcineurin-like phosphoesterase domain-containing protein</fullName>
    </recommendedName>
</protein>
<organism evidence="1 2">
    <name type="scientific">Blautia hansenii DSM 20583</name>
    <dbReference type="NCBI Taxonomy" id="537007"/>
    <lineage>
        <taxon>Bacteria</taxon>
        <taxon>Bacillati</taxon>
        <taxon>Bacillota</taxon>
        <taxon>Clostridia</taxon>
        <taxon>Lachnospirales</taxon>
        <taxon>Lachnospiraceae</taxon>
        <taxon>Blautia</taxon>
    </lineage>
</organism>
<accession>C9L7D1</accession>
<keyword evidence="2" id="KW-1185">Reference proteome</keyword>
<dbReference type="RefSeq" id="WP_003020180.1">
    <property type="nucleotide sequence ID" value="NZ_CP022413.2"/>
</dbReference>
<dbReference type="Proteomes" id="UP000003755">
    <property type="component" value="Unassembled WGS sequence"/>
</dbReference>
<proteinExistence type="predicted"/>
<gene>
    <name evidence="1" type="ORF">BLAHAN_05294</name>
</gene>
<evidence type="ECO:0000313" key="2">
    <source>
        <dbReference type="Proteomes" id="UP000003755"/>
    </source>
</evidence>
<dbReference type="InterPro" id="IPR029052">
    <property type="entry name" value="Metallo-depent_PP-like"/>
</dbReference>
<dbReference type="AlphaFoldDB" id="C9L7D1"/>
<name>C9L7D1_BLAHA</name>
<evidence type="ECO:0008006" key="3">
    <source>
        <dbReference type="Google" id="ProtNLM"/>
    </source>
</evidence>
<reference evidence="1" key="1">
    <citation type="submission" date="2009-09" db="EMBL/GenBank/DDBJ databases">
        <authorList>
            <person name="Weinstock G."/>
            <person name="Sodergren E."/>
            <person name="Clifton S."/>
            <person name="Fulton L."/>
            <person name="Fulton B."/>
            <person name="Courtney L."/>
            <person name="Fronick C."/>
            <person name="Harrison M."/>
            <person name="Strong C."/>
            <person name="Farmer C."/>
            <person name="Delahaunty K."/>
            <person name="Markovic C."/>
            <person name="Hall O."/>
            <person name="Minx P."/>
            <person name="Tomlinson C."/>
            <person name="Mitreva M."/>
            <person name="Nelson J."/>
            <person name="Hou S."/>
            <person name="Wollam A."/>
            <person name="Pepin K.H."/>
            <person name="Johnson M."/>
            <person name="Bhonagiri V."/>
            <person name="Nash W.E."/>
            <person name="Warren W."/>
            <person name="Chinwalla A."/>
            <person name="Mardis E.R."/>
            <person name="Wilson R.K."/>
        </authorList>
    </citation>
    <scope>NUCLEOTIDE SEQUENCE [LARGE SCALE GENOMIC DNA]</scope>
    <source>
        <strain evidence="1">DSM 20583</strain>
    </source>
</reference>
<sequence length="370" mass="42247">MDIDWCEIKDKYNIQCSADTIRKASTTIFGGHYRKKLEKTPDSNLDDKIAELREERIKLQTVNLENSRLDRSEYRQKLYYEYVGKAITTLPLPDFEPLFNNFSEEKATHYLLTIADVHYGATFKSVNNVYSPEIAHARFRDLYLEMVSFIKKHTVNTLHIVSLGDLIQGILRMSDIRLNDSSVVKAVVEVSRLMAHFLNTLSKYVNIEYYHVPFANHTQIRPLGSKANELPLEDLEYVIGNYIADLVKDNKRIHVHFALEGENGININIPGNTIYAMHGHQIKNLENAIKNISSLKRDFIDYLILGHYHGSSEIPAGESVCNDTEVLVSPSFVGSDPYSDSLFKGSKASVKIYGFDEIYGHTESYKIILN</sequence>
<dbReference type="SUPFAM" id="SSF56300">
    <property type="entry name" value="Metallo-dependent phosphatases"/>
    <property type="match status" value="1"/>
</dbReference>
<dbReference type="EMBL" id="ABYU02000014">
    <property type="protein sequence ID" value="EEX21936.1"/>
    <property type="molecule type" value="Genomic_DNA"/>
</dbReference>
<dbReference type="HOGENOM" id="CLU_747357_0_0_9"/>
<dbReference type="STRING" id="537007.BLAHAN_05294"/>
<dbReference type="Gene3D" id="3.60.21.10">
    <property type="match status" value="1"/>
</dbReference>
<dbReference type="eggNOG" id="ENOG5031NIA">
    <property type="taxonomic scope" value="Bacteria"/>
</dbReference>